<evidence type="ECO:0000259" key="2">
    <source>
        <dbReference type="Pfam" id="PF03795"/>
    </source>
</evidence>
<dbReference type="Proteomes" id="UP001500804">
    <property type="component" value="Unassembled WGS sequence"/>
</dbReference>
<proteinExistence type="inferred from homology"/>
<comment type="similarity">
    <text evidence="1">Belongs to the YciI family.</text>
</comment>
<dbReference type="PANTHER" id="PTHR35174">
    <property type="entry name" value="BLL7171 PROTEIN-RELATED"/>
    <property type="match status" value="1"/>
</dbReference>
<keyword evidence="4" id="KW-1185">Reference proteome</keyword>
<dbReference type="InterPro" id="IPR005545">
    <property type="entry name" value="YCII"/>
</dbReference>
<name>A0ABP9NQS2_9PSEU</name>
<dbReference type="PANTHER" id="PTHR35174:SF3">
    <property type="entry name" value="BLL7171 PROTEIN"/>
    <property type="match status" value="1"/>
</dbReference>
<reference evidence="4" key="1">
    <citation type="journal article" date="2019" name="Int. J. Syst. Evol. Microbiol.">
        <title>The Global Catalogue of Microorganisms (GCM) 10K type strain sequencing project: providing services to taxonomists for standard genome sequencing and annotation.</title>
        <authorList>
            <consortium name="The Broad Institute Genomics Platform"/>
            <consortium name="The Broad Institute Genome Sequencing Center for Infectious Disease"/>
            <person name="Wu L."/>
            <person name="Ma J."/>
        </authorList>
    </citation>
    <scope>NUCLEOTIDE SEQUENCE [LARGE SCALE GENOMIC DNA]</scope>
    <source>
        <strain evidence="4">JCM 18302</strain>
    </source>
</reference>
<protein>
    <submittedName>
        <fullName evidence="3">YciI family protein</fullName>
    </submittedName>
</protein>
<dbReference type="InterPro" id="IPR011008">
    <property type="entry name" value="Dimeric_a/b-barrel"/>
</dbReference>
<comment type="caution">
    <text evidence="3">The sequence shown here is derived from an EMBL/GenBank/DDBJ whole genome shotgun (WGS) entry which is preliminary data.</text>
</comment>
<organism evidence="3 4">
    <name type="scientific">Pseudonocardia adelaidensis</name>
    <dbReference type="NCBI Taxonomy" id="648754"/>
    <lineage>
        <taxon>Bacteria</taxon>
        <taxon>Bacillati</taxon>
        <taxon>Actinomycetota</taxon>
        <taxon>Actinomycetes</taxon>
        <taxon>Pseudonocardiales</taxon>
        <taxon>Pseudonocardiaceae</taxon>
        <taxon>Pseudonocardia</taxon>
    </lineage>
</organism>
<dbReference type="EMBL" id="BAABJO010000016">
    <property type="protein sequence ID" value="GAA5127021.1"/>
    <property type="molecule type" value="Genomic_DNA"/>
</dbReference>
<feature type="domain" description="YCII-related" evidence="2">
    <location>
        <begin position="1"/>
        <end position="107"/>
    </location>
</feature>
<dbReference type="Gene3D" id="3.30.70.1060">
    <property type="entry name" value="Dimeric alpha+beta barrel"/>
    <property type="match status" value="1"/>
</dbReference>
<evidence type="ECO:0000256" key="1">
    <source>
        <dbReference type="ARBA" id="ARBA00007689"/>
    </source>
</evidence>
<dbReference type="Pfam" id="PF03795">
    <property type="entry name" value="YCII"/>
    <property type="match status" value="1"/>
</dbReference>
<evidence type="ECO:0000313" key="4">
    <source>
        <dbReference type="Proteomes" id="UP001500804"/>
    </source>
</evidence>
<evidence type="ECO:0000313" key="3">
    <source>
        <dbReference type="EMBL" id="GAA5127021.1"/>
    </source>
</evidence>
<dbReference type="SUPFAM" id="SSF54909">
    <property type="entry name" value="Dimeric alpha+beta barrel"/>
    <property type="match status" value="1"/>
</dbReference>
<dbReference type="RefSeq" id="WP_345607116.1">
    <property type="nucleotide sequence ID" value="NZ_BAABJO010000016.1"/>
</dbReference>
<accession>A0ABP9NQS2</accession>
<sequence>MKYMLIMQLNPAAFDALTEEQRTEIMEGHQAFMDTVSASGEMVGTHALGEPARSAVVRVRDGVPVVTDGPYLESKEFMGGYYIVDCATRDRALELAALIPDAGIEGLGIEVRPIVFSAGPAD</sequence>
<gene>
    <name evidence="3" type="ORF">GCM10023320_43790</name>
</gene>